<evidence type="ECO:0000313" key="3">
    <source>
        <dbReference type="EMBL" id="TDP12665.1"/>
    </source>
</evidence>
<dbReference type="GO" id="GO:0043709">
    <property type="term" value="P:cell adhesion involved in single-species biofilm formation"/>
    <property type="evidence" value="ECO:0007669"/>
    <property type="project" value="TreeGrafter"/>
</dbReference>
<dbReference type="Gene3D" id="3.30.70.270">
    <property type="match status" value="1"/>
</dbReference>
<dbReference type="Pfam" id="PF00990">
    <property type="entry name" value="GGDEF"/>
    <property type="match status" value="1"/>
</dbReference>
<keyword evidence="4" id="KW-1185">Reference proteome</keyword>
<dbReference type="InterPro" id="IPR043128">
    <property type="entry name" value="Rev_trsase/Diguanyl_cyclase"/>
</dbReference>
<organism evidence="3 4">
    <name type="scientific">Roseateles asaccharophilus</name>
    <dbReference type="NCBI Taxonomy" id="582607"/>
    <lineage>
        <taxon>Bacteria</taxon>
        <taxon>Pseudomonadati</taxon>
        <taxon>Pseudomonadota</taxon>
        <taxon>Betaproteobacteria</taxon>
        <taxon>Burkholderiales</taxon>
        <taxon>Sphaerotilaceae</taxon>
        <taxon>Roseateles</taxon>
    </lineage>
</organism>
<dbReference type="PROSITE" id="PS50887">
    <property type="entry name" value="GGDEF"/>
    <property type="match status" value="1"/>
</dbReference>
<reference evidence="3 4" key="1">
    <citation type="submission" date="2019-03" db="EMBL/GenBank/DDBJ databases">
        <title>Genomic Encyclopedia of Type Strains, Phase IV (KMG-IV): sequencing the most valuable type-strain genomes for metagenomic binning, comparative biology and taxonomic classification.</title>
        <authorList>
            <person name="Goeker M."/>
        </authorList>
    </citation>
    <scope>NUCLEOTIDE SEQUENCE [LARGE SCALE GENOMIC DNA]</scope>
    <source>
        <strain evidence="3 4">DSM 25082</strain>
    </source>
</reference>
<dbReference type="GO" id="GO:0005886">
    <property type="term" value="C:plasma membrane"/>
    <property type="evidence" value="ECO:0007669"/>
    <property type="project" value="TreeGrafter"/>
</dbReference>
<accession>A0A4R6NCE3</accession>
<dbReference type="InterPro" id="IPR050469">
    <property type="entry name" value="Diguanylate_Cyclase"/>
</dbReference>
<dbReference type="RefSeq" id="WP_133601611.1">
    <property type="nucleotide sequence ID" value="NZ_JAUFPJ010000005.1"/>
</dbReference>
<dbReference type="InterPro" id="IPR000160">
    <property type="entry name" value="GGDEF_dom"/>
</dbReference>
<proteinExistence type="predicted"/>
<dbReference type="Proteomes" id="UP000295357">
    <property type="component" value="Unassembled WGS sequence"/>
</dbReference>
<dbReference type="SUPFAM" id="SSF55073">
    <property type="entry name" value="Nucleotide cyclase"/>
    <property type="match status" value="1"/>
</dbReference>
<dbReference type="EC" id="2.7.7.65" evidence="1"/>
<dbReference type="PANTHER" id="PTHR45138">
    <property type="entry name" value="REGULATORY COMPONENTS OF SENSORY TRANSDUCTION SYSTEM"/>
    <property type="match status" value="1"/>
</dbReference>
<feature type="domain" description="GGDEF" evidence="2">
    <location>
        <begin position="172"/>
        <end position="304"/>
    </location>
</feature>
<protein>
    <recommendedName>
        <fullName evidence="1">diguanylate cyclase</fullName>
        <ecNumber evidence="1">2.7.7.65</ecNumber>
    </recommendedName>
</protein>
<dbReference type="AlphaFoldDB" id="A0A4R6NCE3"/>
<sequence length="312" mass="34099">MSAGAMSQDLRDMLCALLDQGQSLLALFDPQDRLCHGNPAFFQAYGLVPGAGQPGWATLMRDCHRLGRGVLIEADDIEAWLAATLARRNRLRRTAAAVDFWDGRCFWIQESLSPEGWLLLQGTDISALRQERRGRVEEGAAQDVCVDLLEGMPQGRDLQQLLQQRMASEDAWPLCVVALGLDGVPALSQNTAPGPDDGPVRDLALRLQASTRREDACGRLGEREFLLILPTAGRGQARSIASRLLRRVQQREQDATQAAPAYTCSAGLVEARWSEPAPDLLQRALKALSLARQEGGKRLVDLDEGDDGQPSP</sequence>
<dbReference type="GO" id="GO:1902201">
    <property type="term" value="P:negative regulation of bacterial-type flagellum-dependent cell motility"/>
    <property type="evidence" value="ECO:0007669"/>
    <property type="project" value="TreeGrafter"/>
</dbReference>
<dbReference type="EMBL" id="SNXE01000001">
    <property type="protein sequence ID" value="TDP12665.1"/>
    <property type="molecule type" value="Genomic_DNA"/>
</dbReference>
<dbReference type="OrthoDB" id="9813903at2"/>
<dbReference type="SMART" id="SM00267">
    <property type="entry name" value="GGDEF"/>
    <property type="match status" value="1"/>
</dbReference>
<name>A0A4R6NCE3_9BURK</name>
<evidence type="ECO:0000259" key="2">
    <source>
        <dbReference type="PROSITE" id="PS50887"/>
    </source>
</evidence>
<dbReference type="InterPro" id="IPR029787">
    <property type="entry name" value="Nucleotide_cyclase"/>
</dbReference>
<dbReference type="PANTHER" id="PTHR45138:SF24">
    <property type="entry name" value="DIGUANYLATE CYCLASE DGCC-RELATED"/>
    <property type="match status" value="1"/>
</dbReference>
<gene>
    <name evidence="3" type="ORF">DFR39_101138</name>
</gene>
<evidence type="ECO:0000313" key="4">
    <source>
        <dbReference type="Proteomes" id="UP000295357"/>
    </source>
</evidence>
<dbReference type="GO" id="GO:0052621">
    <property type="term" value="F:diguanylate cyclase activity"/>
    <property type="evidence" value="ECO:0007669"/>
    <property type="project" value="UniProtKB-EC"/>
</dbReference>
<comment type="caution">
    <text evidence="3">The sequence shown here is derived from an EMBL/GenBank/DDBJ whole genome shotgun (WGS) entry which is preliminary data.</text>
</comment>
<evidence type="ECO:0000256" key="1">
    <source>
        <dbReference type="ARBA" id="ARBA00012528"/>
    </source>
</evidence>